<gene>
    <name evidence="2" type="ORF">BARRO_50349</name>
</gene>
<protein>
    <submittedName>
        <fullName evidence="2">Uncharacterized protein</fullName>
    </submittedName>
</protein>
<name>E6YM98_9HYPH</name>
<proteinExistence type="predicted"/>
<feature type="transmembrane region" description="Helical" evidence="1">
    <location>
        <begin position="24"/>
        <end position="45"/>
    </location>
</feature>
<reference evidence="2" key="1">
    <citation type="journal article" date="2011" name="PLoS Genet.">
        <title>Parallel evolution of a type IV secretion system in radiating lineages of the host-restricted bacterial pathogen Bartonella.</title>
        <authorList>
            <person name="Engel P."/>
            <person name="Salzburger W."/>
            <person name="Liesch M."/>
            <person name="Chang C.C."/>
            <person name="Maruyama S."/>
            <person name="Lanz C."/>
            <person name="Calteau A."/>
            <person name="Lajus A."/>
            <person name="Medigue C."/>
            <person name="Schuster S.C."/>
            <person name="Dehio C."/>
        </authorList>
    </citation>
    <scope>NUCLEOTIDE SEQUENCE</scope>
    <source>
        <strain evidence="2">ATCC BAA-1498</strain>
    </source>
</reference>
<keyword evidence="1" id="KW-0812">Transmembrane</keyword>
<keyword evidence="1" id="KW-1133">Transmembrane helix</keyword>
<dbReference type="EMBL" id="FN645459">
    <property type="protein sequence ID" value="CBI78000.1"/>
    <property type="molecule type" value="Genomic_DNA"/>
</dbReference>
<organism evidence="2">
    <name type="scientific">Bartonella rochalimae ATCC BAA-1498</name>
    <dbReference type="NCBI Taxonomy" id="685782"/>
    <lineage>
        <taxon>Bacteria</taxon>
        <taxon>Pseudomonadati</taxon>
        <taxon>Pseudomonadota</taxon>
        <taxon>Alphaproteobacteria</taxon>
        <taxon>Hyphomicrobiales</taxon>
        <taxon>Bartonellaceae</taxon>
        <taxon>Bartonella</taxon>
    </lineage>
</organism>
<evidence type="ECO:0000313" key="2">
    <source>
        <dbReference type="EMBL" id="CBI78000.1"/>
    </source>
</evidence>
<sequence length="54" mass="6355">MIGGRSYDKNELIKNKILERVRENVFLIVFLYLVIIIIILIKIQIKLKELTAVL</sequence>
<accession>E6YM98</accession>
<evidence type="ECO:0000256" key="1">
    <source>
        <dbReference type="SAM" id="Phobius"/>
    </source>
</evidence>
<keyword evidence="1" id="KW-0472">Membrane</keyword>
<dbReference type="AlphaFoldDB" id="E6YM98"/>